<dbReference type="Proteomes" id="UP000004949">
    <property type="component" value="Unassembled WGS sequence"/>
</dbReference>
<dbReference type="AlphaFoldDB" id="G6XLZ5"/>
<dbReference type="EMBL" id="AGQV01000010">
    <property type="protein sequence ID" value="EHH67400.1"/>
    <property type="molecule type" value="Genomic_DNA"/>
</dbReference>
<keyword evidence="2" id="KW-1185">Reference proteome</keyword>
<sequence>MENHDFLARWKKHFLNRSKNIFSILNFLKRNFTDFVMRRCLGSEDFLWHSAP</sequence>
<name>G6XLZ5_9PROT</name>
<protein>
    <submittedName>
        <fullName evidence="1">Uncharacterized protein</fullName>
    </submittedName>
</protein>
<evidence type="ECO:0000313" key="2">
    <source>
        <dbReference type="Proteomes" id="UP000004949"/>
    </source>
</evidence>
<accession>G6XLZ5</accession>
<proteinExistence type="predicted"/>
<comment type="caution">
    <text evidence="1">The sequence shown here is derived from an EMBL/GenBank/DDBJ whole genome shotgun (WGS) entry which is preliminary data.</text>
</comment>
<reference evidence="1 2" key="1">
    <citation type="submission" date="2011-10" db="EMBL/GenBank/DDBJ databases">
        <title>Genome sequence of Gluconobacter morbifer G707, isolated from Drosophila gut.</title>
        <authorList>
            <person name="Lee W.-J."/>
            <person name="Kim E.-K."/>
        </authorList>
    </citation>
    <scope>NUCLEOTIDE SEQUENCE [LARGE SCALE GENOMIC DNA]</scope>
    <source>
        <strain evidence="1 2">G707</strain>
    </source>
</reference>
<dbReference type="STRING" id="1088869.GMO_23950"/>
<evidence type="ECO:0000313" key="1">
    <source>
        <dbReference type="EMBL" id="EHH67400.1"/>
    </source>
</evidence>
<gene>
    <name evidence="1" type="ORF">GMO_23950</name>
</gene>
<organism evidence="1 2">
    <name type="scientific">Gluconobacter morbifer G707</name>
    <dbReference type="NCBI Taxonomy" id="1088869"/>
    <lineage>
        <taxon>Bacteria</taxon>
        <taxon>Pseudomonadati</taxon>
        <taxon>Pseudomonadota</taxon>
        <taxon>Alphaproteobacteria</taxon>
        <taxon>Acetobacterales</taxon>
        <taxon>Acetobacteraceae</taxon>
        <taxon>Gluconobacter</taxon>
    </lineage>
</organism>